<keyword evidence="1" id="KW-0175">Coiled coil</keyword>
<proteinExistence type="predicted"/>
<dbReference type="EMBL" id="KE356561">
    <property type="protein sequence ID" value="ERG95761.1"/>
    <property type="molecule type" value="Genomic_DNA"/>
</dbReference>
<feature type="compositionally biased region" description="Polar residues" evidence="2">
    <location>
        <begin position="169"/>
        <end position="179"/>
    </location>
</feature>
<organism evidence="3 4">
    <name type="scientific">Haloquadratum walsbyi J07HQW2</name>
    <dbReference type="NCBI Taxonomy" id="1238425"/>
    <lineage>
        <taxon>Archaea</taxon>
        <taxon>Methanobacteriati</taxon>
        <taxon>Methanobacteriota</taxon>
        <taxon>Stenosarchaea group</taxon>
        <taxon>Halobacteria</taxon>
        <taxon>Halobacteriales</taxon>
        <taxon>Haloferacaceae</taxon>
        <taxon>Haloquadratum</taxon>
    </lineage>
</organism>
<name>U1PTQ0_9EURY</name>
<evidence type="ECO:0000256" key="1">
    <source>
        <dbReference type="SAM" id="Coils"/>
    </source>
</evidence>
<reference evidence="3 4" key="1">
    <citation type="journal article" date="2013" name="PLoS ONE">
        <title>Assembly-driven community genomics of a hypersaline microbial ecosystem.</title>
        <authorList>
            <person name="Podell S."/>
            <person name="Ugalde J.A."/>
            <person name="Narasingarao P."/>
            <person name="Banfield J.F."/>
            <person name="Heidelberg K.B."/>
            <person name="Allen E.E."/>
        </authorList>
    </citation>
    <scope>NUCLEOTIDE SEQUENCE [LARGE SCALE GENOMIC DNA]</scope>
    <source>
        <strain evidence="4">J07HQW2</strain>
    </source>
</reference>
<dbReference type="RefSeq" id="WP_021055233.1">
    <property type="nucleotide sequence ID" value="NZ_KE356561.1"/>
</dbReference>
<dbReference type="Proteomes" id="UP000030710">
    <property type="component" value="Unassembled WGS sequence"/>
</dbReference>
<accession>U1PTQ0</accession>
<evidence type="ECO:0000313" key="4">
    <source>
        <dbReference type="Proteomes" id="UP000030710"/>
    </source>
</evidence>
<feature type="region of interest" description="Disordered" evidence="2">
    <location>
        <begin position="134"/>
        <end position="179"/>
    </location>
</feature>
<dbReference type="AlphaFoldDB" id="U1PTQ0"/>
<evidence type="ECO:0000313" key="3">
    <source>
        <dbReference type="EMBL" id="ERG95761.1"/>
    </source>
</evidence>
<dbReference type="STRING" id="1238425.J07HQW2_02221"/>
<feature type="coiled-coil region" evidence="1">
    <location>
        <begin position="103"/>
        <end position="130"/>
    </location>
</feature>
<evidence type="ECO:0000256" key="2">
    <source>
        <dbReference type="SAM" id="MobiDB-lite"/>
    </source>
</evidence>
<sequence length="179" mass="20166">MTGLRDGDVVGEIDPCWADSASDRRVLVFESGLLYCREHKKALDPLRFVTREEGILDGCEDALAEEGFVDAITSLCERGAPVPRWEGEEADRAPVLPDPDELLEEFDTDADRLQDARDEIEALIEETTTDWNNAHLVRPYQPWGKRPQPSKTRVPPRRCMPPHGKNSSKRSLTGPRNSE</sequence>
<dbReference type="HOGENOM" id="CLU_1500273_0_0_2"/>
<protein>
    <submittedName>
        <fullName evidence="3">Uncharacterized protein</fullName>
    </submittedName>
</protein>
<gene>
    <name evidence="3" type="ORF">J07HQW2_02221</name>
</gene>